<gene>
    <name evidence="2" type="ORF">WJU22_09900</name>
</gene>
<organism evidence="2 3">
    <name type="scientific">Chitinophaga caseinilytica</name>
    <dbReference type="NCBI Taxonomy" id="2267521"/>
    <lineage>
        <taxon>Bacteria</taxon>
        <taxon>Pseudomonadati</taxon>
        <taxon>Bacteroidota</taxon>
        <taxon>Chitinophagia</taxon>
        <taxon>Chitinophagales</taxon>
        <taxon>Chitinophagaceae</taxon>
        <taxon>Chitinophaga</taxon>
    </lineage>
</organism>
<sequence>MDDVEIIAAFRARRAHYDTWLQANDVPFCTCPGCGFPTLQERCDFEICAVCNWEDDGQDDNSGSILDELQASGIRVSGPNGHLTLTENRINIGRKIEVHADLMQGEVDTDTGRVIQKIAFYRQRKSDIADRMTGDEHIHDHIWIEWKEVSKDLLMELMVPRETDSE</sequence>
<dbReference type="Pfam" id="PF14206">
    <property type="entry name" value="Cys_rich_CPCC"/>
    <property type="match status" value="1"/>
</dbReference>
<evidence type="ECO:0000259" key="1">
    <source>
        <dbReference type="Pfam" id="PF14206"/>
    </source>
</evidence>
<protein>
    <submittedName>
        <fullName evidence="2">CPCC family cysteine-rich protein</fullName>
    </submittedName>
</protein>
<dbReference type="EMBL" id="CP150096">
    <property type="protein sequence ID" value="WZN48486.1"/>
    <property type="molecule type" value="Genomic_DNA"/>
</dbReference>
<dbReference type="RefSeq" id="WP_341843076.1">
    <property type="nucleotide sequence ID" value="NZ_CP149792.1"/>
</dbReference>
<evidence type="ECO:0000313" key="3">
    <source>
        <dbReference type="Proteomes" id="UP001449657"/>
    </source>
</evidence>
<accession>A0ABZ2Z8D8</accession>
<proteinExistence type="predicted"/>
<feature type="domain" description="Cysteine-rich CPCC" evidence="1">
    <location>
        <begin position="29"/>
        <end position="62"/>
    </location>
</feature>
<name>A0ABZ2Z8D8_9BACT</name>
<dbReference type="InterPro" id="IPR025983">
    <property type="entry name" value="Cys_rich_CPCC"/>
</dbReference>
<dbReference type="Proteomes" id="UP001449657">
    <property type="component" value="Chromosome"/>
</dbReference>
<evidence type="ECO:0000313" key="2">
    <source>
        <dbReference type="EMBL" id="WZN48486.1"/>
    </source>
</evidence>
<reference evidence="2 3" key="1">
    <citation type="submission" date="2024-03" db="EMBL/GenBank/DDBJ databases">
        <title>Chitinophaga caseinilytica sp. nov., a casein hydrolysing bacterium isolated from forest soil.</title>
        <authorList>
            <person name="Lee D.S."/>
            <person name="Han D.M."/>
            <person name="Baek J.H."/>
            <person name="Choi D.G."/>
            <person name="Jeon J.H."/>
            <person name="Jeon C.O."/>
        </authorList>
    </citation>
    <scope>NUCLEOTIDE SEQUENCE [LARGE SCALE GENOMIC DNA]</scope>
    <source>
        <strain evidence="2 3">KACC 19118</strain>
    </source>
</reference>
<keyword evidence="3" id="KW-1185">Reference proteome</keyword>